<evidence type="ECO:0000313" key="1">
    <source>
        <dbReference type="EMBL" id="CAF5121831.1"/>
    </source>
</evidence>
<dbReference type="Proteomes" id="UP000681720">
    <property type="component" value="Unassembled WGS sequence"/>
</dbReference>
<name>A0A8S3FH20_9BILA</name>
<evidence type="ECO:0000313" key="2">
    <source>
        <dbReference type="Proteomes" id="UP000681720"/>
    </source>
</evidence>
<gene>
    <name evidence="1" type="ORF">GIL414_LOCUS63578</name>
</gene>
<dbReference type="AlphaFoldDB" id="A0A8S3FH20"/>
<feature type="non-terminal residue" evidence="1">
    <location>
        <position position="176"/>
    </location>
</feature>
<sequence length="176" mass="20104">MPEKIEATTNEHNKHSKYVGSLPDISMEALLSFGPPNNCGNTPSIRLFLAKYHAFPCALYCTADDTSALLHATTIVNYIRDELKHDLNTDRISRNYSRQTKQMYVDARFCDLGNGIMIEITDAYFNSDVQNPNKLKPDHSDDYFLLASQITFYYMPEQDTYVQELSSTFAKMTVFS</sequence>
<reference evidence="1" key="1">
    <citation type="submission" date="2021-02" db="EMBL/GenBank/DDBJ databases">
        <authorList>
            <person name="Nowell W R."/>
        </authorList>
    </citation>
    <scope>NUCLEOTIDE SEQUENCE</scope>
</reference>
<proteinExistence type="predicted"/>
<comment type="caution">
    <text evidence="1">The sequence shown here is derived from an EMBL/GenBank/DDBJ whole genome shotgun (WGS) entry which is preliminary data.</text>
</comment>
<organism evidence="1 2">
    <name type="scientific">Rotaria magnacalcarata</name>
    <dbReference type="NCBI Taxonomy" id="392030"/>
    <lineage>
        <taxon>Eukaryota</taxon>
        <taxon>Metazoa</taxon>
        <taxon>Spiralia</taxon>
        <taxon>Gnathifera</taxon>
        <taxon>Rotifera</taxon>
        <taxon>Eurotatoria</taxon>
        <taxon>Bdelloidea</taxon>
        <taxon>Philodinida</taxon>
        <taxon>Philodinidae</taxon>
        <taxon>Rotaria</taxon>
    </lineage>
</organism>
<accession>A0A8S3FH20</accession>
<dbReference type="EMBL" id="CAJOBJ010265222">
    <property type="protein sequence ID" value="CAF5121831.1"/>
    <property type="molecule type" value="Genomic_DNA"/>
</dbReference>
<protein>
    <submittedName>
        <fullName evidence="1">Uncharacterized protein</fullName>
    </submittedName>
</protein>